<protein>
    <submittedName>
        <fullName evidence="6">DNA-binding transcriptional LysR family regulator</fullName>
    </submittedName>
</protein>
<feature type="domain" description="HTH lysR-type" evidence="5">
    <location>
        <begin position="1"/>
        <end position="58"/>
    </location>
</feature>
<sequence>MDSEFLKTYVAVADHGSMAAAARLLNITPAAVAQQIRTLEREIGTSLIARVGRTVSVTEAGARMLQRSRDLLRDIGELRAVANDESIAGELRLGACPTAMSGMLPDILALLVETFPHLKVFIQPGYSADLYRAVENAELDAAIVLQAPYVLPKTCDWQLLREEPLIVIAPENAASHDPHELLATQPLIRYDRNQWGGRLADEYLRMAQIVPHERFELNALHAIAVMVDRGLGVSLVPDWARPWPAGLRLLRLPVPIAFDSRRIGAVWSRSTIRLRLVRVFLQQARVAMQRQAINS</sequence>
<evidence type="ECO:0000256" key="3">
    <source>
        <dbReference type="ARBA" id="ARBA00023125"/>
    </source>
</evidence>
<dbReference type="PANTHER" id="PTHR30346">
    <property type="entry name" value="TRANSCRIPTIONAL DUAL REGULATOR HCAR-RELATED"/>
    <property type="match status" value="1"/>
</dbReference>
<dbReference type="GO" id="GO:0003677">
    <property type="term" value="F:DNA binding"/>
    <property type="evidence" value="ECO:0007669"/>
    <property type="project" value="UniProtKB-KW"/>
</dbReference>
<evidence type="ECO:0000313" key="6">
    <source>
        <dbReference type="EMBL" id="TDR42445.1"/>
    </source>
</evidence>
<proteinExistence type="inferred from homology"/>
<reference evidence="6 7" key="1">
    <citation type="submission" date="2019-03" db="EMBL/GenBank/DDBJ databases">
        <title>Genomic Encyclopedia of Type Strains, Phase IV (KMG-IV): sequencing the most valuable type-strain genomes for metagenomic binning, comparative biology and taxonomic classification.</title>
        <authorList>
            <person name="Goeker M."/>
        </authorList>
    </citation>
    <scope>NUCLEOTIDE SEQUENCE [LARGE SCALE GENOMIC DNA]</scope>
    <source>
        <strain evidence="6 7">DSM 21667</strain>
    </source>
</reference>
<organism evidence="6 7">
    <name type="scientific">Tahibacter aquaticus</name>
    <dbReference type="NCBI Taxonomy" id="520092"/>
    <lineage>
        <taxon>Bacteria</taxon>
        <taxon>Pseudomonadati</taxon>
        <taxon>Pseudomonadota</taxon>
        <taxon>Gammaproteobacteria</taxon>
        <taxon>Lysobacterales</taxon>
        <taxon>Rhodanobacteraceae</taxon>
        <taxon>Tahibacter</taxon>
    </lineage>
</organism>
<dbReference type="Proteomes" id="UP000295293">
    <property type="component" value="Unassembled WGS sequence"/>
</dbReference>
<dbReference type="FunFam" id="1.10.10.10:FF:000001">
    <property type="entry name" value="LysR family transcriptional regulator"/>
    <property type="match status" value="1"/>
</dbReference>
<dbReference type="InterPro" id="IPR000847">
    <property type="entry name" value="LysR_HTH_N"/>
</dbReference>
<dbReference type="Pfam" id="PF00126">
    <property type="entry name" value="HTH_1"/>
    <property type="match status" value="1"/>
</dbReference>
<comment type="similarity">
    <text evidence="1">Belongs to the LysR transcriptional regulatory family.</text>
</comment>
<dbReference type="InterPro" id="IPR005119">
    <property type="entry name" value="LysR_subst-bd"/>
</dbReference>
<evidence type="ECO:0000256" key="4">
    <source>
        <dbReference type="ARBA" id="ARBA00023163"/>
    </source>
</evidence>
<dbReference type="Pfam" id="PF03466">
    <property type="entry name" value="LysR_substrate"/>
    <property type="match status" value="1"/>
</dbReference>
<evidence type="ECO:0000313" key="7">
    <source>
        <dbReference type="Proteomes" id="UP000295293"/>
    </source>
</evidence>
<evidence type="ECO:0000256" key="1">
    <source>
        <dbReference type="ARBA" id="ARBA00009437"/>
    </source>
</evidence>
<dbReference type="Gene3D" id="3.40.190.10">
    <property type="entry name" value="Periplasmic binding protein-like II"/>
    <property type="match status" value="2"/>
</dbReference>
<dbReference type="CDD" id="cd08427">
    <property type="entry name" value="PBP2_LTTR_like_2"/>
    <property type="match status" value="1"/>
</dbReference>
<dbReference type="InterPro" id="IPR036388">
    <property type="entry name" value="WH-like_DNA-bd_sf"/>
</dbReference>
<dbReference type="PROSITE" id="PS50931">
    <property type="entry name" value="HTH_LYSR"/>
    <property type="match status" value="1"/>
</dbReference>
<dbReference type="InterPro" id="IPR036390">
    <property type="entry name" value="WH_DNA-bd_sf"/>
</dbReference>
<gene>
    <name evidence="6" type="ORF">DFR29_10828</name>
</gene>
<keyword evidence="4" id="KW-0804">Transcription</keyword>
<dbReference type="AlphaFoldDB" id="A0A4R6YUY1"/>
<name>A0A4R6YUY1_9GAMM</name>
<dbReference type="PANTHER" id="PTHR30346:SF28">
    <property type="entry name" value="HTH-TYPE TRANSCRIPTIONAL REGULATOR CYNR"/>
    <property type="match status" value="1"/>
</dbReference>
<evidence type="ECO:0000256" key="2">
    <source>
        <dbReference type="ARBA" id="ARBA00023015"/>
    </source>
</evidence>
<dbReference type="RefSeq" id="WP_133819270.1">
    <property type="nucleotide sequence ID" value="NZ_SNZH01000008.1"/>
</dbReference>
<keyword evidence="2" id="KW-0805">Transcription regulation</keyword>
<dbReference type="SUPFAM" id="SSF53850">
    <property type="entry name" value="Periplasmic binding protein-like II"/>
    <property type="match status" value="1"/>
</dbReference>
<evidence type="ECO:0000259" key="5">
    <source>
        <dbReference type="PROSITE" id="PS50931"/>
    </source>
</evidence>
<dbReference type="GO" id="GO:0032993">
    <property type="term" value="C:protein-DNA complex"/>
    <property type="evidence" value="ECO:0007669"/>
    <property type="project" value="TreeGrafter"/>
</dbReference>
<dbReference type="EMBL" id="SNZH01000008">
    <property type="protein sequence ID" value="TDR42445.1"/>
    <property type="molecule type" value="Genomic_DNA"/>
</dbReference>
<accession>A0A4R6YUY1</accession>
<dbReference type="Gene3D" id="1.10.10.10">
    <property type="entry name" value="Winged helix-like DNA-binding domain superfamily/Winged helix DNA-binding domain"/>
    <property type="match status" value="1"/>
</dbReference>
<dbReference type="OrthoDB" id="9775392at2"/>
<keyword evidence="3 6" id="KW-0238">DNA-binding</keyword>
<dbReference type="SUPFAM" id="SSF46785">
    <property type="entry name" value="Winged helix' DNA-binding domain"/>
    <property type="match status" value="1"/>
</dbReference>
<dbReference type="GO" id="GO:0003700">
    <property type="term" value="F:DNA-binding transcription factor activity"/>
    <property type="evidence" value="ECO:0007669"/>
    <property type="project" value="InterPro"/>
</dbReference>
<comment type="caution">
    <text evidence="6">The sequence shown here is derived from an EMBL/GenBank/DDBJ whole genome shotgun (WGS) entry which is preliminary data.</text>
</comment>
<keyword evidence="7" id="KW-1185">Reference proteome</keyword>